<dbReference type="InterPro" id="IPR039425">
    <property type="entry name" value="RNA_pol_sigma-70-like"/>
</dbReference>
<dbReference type="Pfam" id="PF04542">
    <property type="entry name" value="Sigma70_r2"/>
    <property type="match status" value="1"/>
</dbReference>
<evidence type="ECO:0000256" key="4">
    <source>
        <dbReference type="ARBA" id="ARBA00023125"/>
    </source>
</evidence>
<comment type="caution">
    <text evidence="8">The sequence shown here is derived from an EMBL/GenBank/DDBJ whole genome shotgun (WGS) entry which is preliminary data.</text>
</comment>
<comment type="similarity">
    <text evidence="1">Belongs to the sigma-70 factor family. ECF subfamily.</text>
</comment>
<dbReference type="GO" id="GO:0006352">
    <property type="term" value="P:DNA-templated transcription initiation"/>
    <property type="evidence" value="ECO:0007669"/>
    <property type="project" value="InterPro"/>
</dbReference>
<organism evidence="8 9">
    <name type="scientific">Corynebacterium alimapuense</name>
    <dbReference type="NCBI Taxonomy" id="1576874"/>
    <lineage>
        <taxon>Bacteria</taxon>
        <taxon>Bacillati</taxon>
        <taxon>Actinomycetota</taxon>
        <taxon>Actinomycetes</taxon>
        <taxon>Mycobacteriales</taxon>
        <taxon>Corynebacteriaceae</taxon>
        <taxon>Corynebacterium</taxon>
    </lineage>
</organism>
<evidence type="ECO:0000259" key="6">
    <source>
        <dbReference type="Pfam" id="PF04542"/>
    </source>
</evidence>
<dbReference type="Proteomes" id="UP000266975">
    <property type="component" value="Unassembled WGS sequence"/>
</dbReference>
<sequence length="185" mass="21365">MTQPDGALVHAYVAGDTRAFSQIVERHRARLLWVARKYGNNEDDANDILQEAWLRASRKLHTYRYEASLSTWLHRLVMNSGWDFINHRHQLESVTLDDDVVPHEVNLRLSVNPIEHRDVILHLEESLAKLRPDQRSALWLIDIAGYSIAHVAKQEGVRPGTIKSRRARARESLREDMWGTAVHPV</sequence>
<evidence type="ECO:0000256" key="5">
    <source>
        <dbReference type="ARBA" id="ARBA00023163"/>
    </source>
</evidence>
<dbReference type="EMBL" id="PTJO01000006">
    <property type="protein sequence ID" value="RNE48118.1"/>
    <property type="molecule type" value="Genomic_DNA"/>
</dbReference>
<proteinExistence type="inferred from homology"/>
<dbReference type="PANTHER" id="PTHR43133">
    <property type="entry name" value="RNA POLYMERASE ECF-TYPE SIGMA FACTO"/>
    <property type="match status" value="1"/>
</dbReference>
<dbReference type="GO" id="GO:0016987">
    <property type="term" value="F:sigma factor activity"/>
    <property type="evidence" value="ECO:0007669"/>
    <property type="project" value="UniProtKB-KW"/>
</dbReference>
<accession>A0A3M8K6H6</accession>
<dbReference type="AlphaFoldDB" id="A0A3M8K6H6"/>
<dbReference type="InterPro" id="IPR013249">
    <property type="entry name" value="RNA_pol_sigma70_r4_t2"/>
</dbReference>
<dbReference type="InterPro" id="IPR007627">
    <property type="entry name" value="RNA_pol_sigma70_r2"/>
</dbReference>
<evidence type="ECO:0000313" key="9">
    <source>
        <dbReference type="Proteomes" id="UP000266975"/>
    </source>
</evidence>
<dbReference type="InterPro" id="IPR014284">
    <property type="entry name" value="RNA_pol_sigma-70_dom"/>
</dbReference>
<feature type="domain" description="RNA polymerase sigma factor 70 region 4 type 2" evidence="7">
    <location>
        <begin position="123"/>
        <end position="173"/>
    </location>
</feature>
<feature type="domain" description="RNA polymerase sigma-70 region 2" evidence="6">
    <location>
        <begin position="23"/>
        <end position="84"/>
    </location>
</feature>
<dbReference type="OrthoDB" id="9780326at2"/>
<dbReference type="SUPFAM" id="SSF88946">
    <property type="entry name" value="Sigma2 domain of RNA polymerase sigma factors"/>
    <property type="match status" value="1"/>
</dbReference>
<dbReference type="PANTHER" id="PTHR43133:SF50">
    <property type="entry name" value="ECF RNA POLYMERASE SIGMA FACTOR SIGM"/>
    <property type="match status" value="1"/>
</dbReference>
<dbReference type="Pfam" id="PF08281">
    <property type="entry name" value="Sigma70_r4_2"/>
    <property type="match status" value="1"/>
</dbReference>
<keyword evidence="2" id="KW-0805">Transcription regulation</keyword>
<dbReference type="InterPro" id="IPR013324">
    <property type="entry name" value="RNA_pol_sigma_r3/r4-like"/>
</dbReference>
<dbReference type="InterPro" id="IPR013325">
    <property type="entry name" value="RNA_pol_sigma_r2"/>
</dbReference>
<keyword evidence="5" id="KW-0804">Transcription</keyword>
<evidence type="ECO:0000256" key="1">
    <source>
        <dbReference type="ARBA" id="ARBA00010641"/>
    </source>
</evidence>
<reference evidence="8 9" key="1">
    <citation type="submission" date="2018-02" db="EMBL/GenBank/DDBJ databases">
        <title>Corynebacterium alimpuense sp. nov., a marine obligate actinomycete isolated from sediments of Valparaiso bay, Chile.</title>
        <authorList>
            <person name="Claverias F."/>
            <person name="Gonzales-Siles L."/>
            <person name="Salva-Serra F."/>
            <person name="Inganaes E."/>
            <person name="Molin K."/>
            <person name="Cumsille A."/>
            <person name="Undabarrena A."/>
            <person name="Couve E."/>
            <person name="Moore E.R.B."/>
            <person name="Gomila M."/>
            <person name="Camara B."/>
        </authorList>
    </citation>
    <scope>NUCLEOTIDE SEQUENCE [LARGE SCALE GENOMIC DNA]</scope>
    <source>
        <strain evidence="8 9">CCUG 69366</strain>
    </source>
</reference>
<keyword evidence="3" id="KW-0731">Sigma factor</keyword>
<dbReference type="Gene3D" id="1.10.1740.10">
    <property type="match status" value="1"/>
</dbReference>
<dbReference type="InterPro" id="IPR036388">
    <property type="entry name" value="WH-like_DNA-bd_sf"/>
</dbReference>
<dbReference type="NCBIfam" id="TIGR02937">
    <property type="entry name" value="sigma70-ECF"/>
    <property type="match status" value="1"/>
</dbReference>
<evidence type="ECO:0000259" key="7">
    <source>
        <dbReference type="Pfam" id="PF08281"/>
    </source>
</evidence>
<name>A0A3M8K6H6_9CORY</name>
<dbReference type="Gene3D" id="1.10.10.10">
    <property type="entry name" value="Winged helix-like DNA-binding domain superfamily/Winged helix DNA-binding domain"/>
    <property type="match status" value="1"/>
</dbReference>
<evidence type="ECO:0000313" key="8">
    <source>
        <dbReference type="EMBL" id="RNE48118.1"/>
    </source>
</evidence>
<keyword evidence="9" id="KW-1185">Reference proteome</keyword>
<dbReference type="SUPFAM" id="SSF88659">
    <property type="entry name" value="Sigma3 and sigma4 domains of RNA polymerase sigma factors"/>
    <property type="match status" value="1"/>
</dbReference>
<evidence type="ECO:0000256" key="2">
    <source>
        <dbReference type="ARBA" id="ARBA00023015"/>
    </source>
</evidence>
<protein>
    <submittedName>
        <fullName evidence="8">RNA polymerase subunit sigma</fullName>
    </submittedName>
</protein>
<keyword evidence="4" id="KW-0238">DNA-binding</keyword>
<dbReference type="RefSeq" id="WP_123048693.1">
    <property type="nucleotide sequence ID" value="NZ_PTJO01000006.1"/>
</dbReference>
<evidence type="ECO:0000256" key="3">
    <source>
        <dbReference type="ARBA" id="ARBA00023082"/>
    </source>
</evidence>
<dbReference type="GO" id="GO:0003677">
    <property type="term" value="F:DNA binding"/>
    <property type="evidence" value="ECO:0007669"/>
    <property type="project" value="UniProtKB-KW"/>
</dbReference>
<gene>
    <name evidence="8" type="ORF">C5L39_09585</name>
</gene>